<dbReference type="Pfam" id="PF09594">
    <property type="entry name" value="GT87"/>
    <property type="match status" value="1"/>
</dbReference>
<accession>A0A7G8BFP1</accession>
<evidence type="ECO:0000256" key="8">
    <source>
        <dbReference type="SAM" id="Phobius"/>
    </source>
</evidence>
<dbReference type="RefSeq" id="WP_186741939.1">
    <property type="nucleotide sequence ID" value="NZ_CP060394.1"/>
</dbReference>
<feature type="transmembrane region" description="Helical" evidence="8">
    <location>
        <begin position="120"/>
        <end position="151"/>
    </location>
</feature>
<dbReference type="Pfam" id="PF07676">
    <property type="entry name" value="PD40"/>
    <property type="match status" value="1"/>
</dbReference>
<protein>
    <submittedName>
        <fullName evidence="9">DUF2029 domain-containing protein</fullName>
    </submittedName>
</protein>
<evidence type="ECO:0000256" key="6">
    <source>
        <dbReference type="ARBA" id="ARBA00023136"/>
    </source>
</evidence>
<comment type="subcellular location">
    <subcellularLocation>
        <location evidence="1">Cell membrane</location>
        <topology evidence="1">Multi-pass membrane protein</topology>
    </subcellularLocation>
</comment>
<feature type="transmembrane region" description="Helical" evidence="8">
    <location>
        <begin position="297"/>
        <end position="312"/>
    </location>
</feature>
<dbReference type="AlphaFoldDB" id="A0A7G8BFP1"/>
<evidence type="ECO:0000256" key="2">
    <source>
        <dbReference type="ARBA" id="ARBA00022475"/>
    </source>
</evidence>
<feature type="transmembrane region" description="Helical" evidence="8">
    <location>
        <begin position="264"/>
        <end position="285"/>
    </location>
</feature>
<dbReference type="Proteomes" id="UP000515312">
    <property type="component" value="Chromosome"/>
</dbReference>
<proteinExistence type="inferred from homology"/>
<feature type="transmembrane region" description="Helical" evidence="8">
    <location>
        <begin position="402"/>
        <end position="424"/>
    </location>
</feature>
<name>A0A7G8BFP1_9BACT</name>
<keyword evidence="4 8" id="KW-0812">Transmembrane</keyword>
<keyword evidence="3" id="KW-0808">Transferase</keyword>
<keyword evidence="10" id="KW-1185">Reference proteome</keyword>
<evidence type="ECO:0000256" key="5">
    <source>
        <dbReference type="ARBA" id="ARBA00022989"/>
    </source>
</evidence>
<keyword evidence="5 8" id="KW-1133">Transmembrane helix</keyword>
<evidence type="ECO:0000313" key="9">
    <source>
        <dbReference type="EMBL" id="QNI31361.1"/>
    </source>
</evidence>
<dbReference type="InterPro" id="IPR011042">
    <property type="entry name" value="6-blade_b-propeller_TolB-like"/>
</dbReference>
<feature type="transmembrane region" description="Helical" evidence="8">
    <location>
        <begin position="338"/>
        <end position="356"/>
    </location>
</feature>
<dbReference type="InterPro" id="IPR011659">
    <property type="entry name" value="WD40"/>
</dbReference>
<comment type="similarity">
    <text evidence="7">Belongs to the glycosyltransferase 87 family.</text>
</comment>
<dbReference type="GO" id="GO:0005886">
    <property type="term" value="C:plasma membrane"/>
    <property type="evidence" value="ECO:0007669"/>
    <property type="project" value="UniProtKB-SubCell"/>
</dbReference>
<dbReference type="EMBL" id="CP060394">
    <property type="protein sequence ID" value="QNI31361.1"/>
    <property type="molecule type" value="Genomic_DNA"/>
</dbReference>
<dbReference type="InterPro" id="IPR018584">
    <property type="entry name" value="GT87"/>
</dbReference>
<dbReference type="Gene3D" id="2.120.10.30">
    <property type="entry name" value="TolB, C-terminal domain"/>
    <property type="match status" value="1"/>
</dbReference>
<feature type="transmembrane region" description="Helical" evidence="8">
    <location>
        <begin position="163"/>
        <end position="183"/>
    </location>
</feature>
<organism evidence="9 10">
    <name type="scientific">Alloacidobacterium dinghuense</name>
    <dbReference type="NCBI Taxonomy" id="2763107"/>
    <lineage>
        <taxon>Bacteria</taxon>
        <taxon>Pseudomonadati</taxon>
        <taxon>Acidobacteriota</taxon>
        <taxon>Terriglobia</taxon>
        <taxon>Terriglobales</taxon>
        <taxon>Acidobacteriaceae</taxon>
        <taxon>Alloacidobacterium</taxon>
    </lineage>
</organism>
<keyword evidence="2" id="KW-1003">Cell membrane</keyword>
<reference evidence="9 10" key="1">
    <citation type="submission" date="2020-08" db="EMBL/GenBank/DDBJ databases">
        <title>Edaphobacter telluris sp. nov. and Acidobacterium dinghuensis sp. nov., two acidobacteria isolated from forest soil.</title>
        <authorList>
            <person name="Fu J."/>
            <person name="Qiu L."/>
        </authorList>
    </citation>
    <scope>NUCLEOTIDE SEQUENCE [LARGE SCALE GENOMIC DNA]</scope>
    <source>
        <strain evidence="9">4Y35</strain>
    </source>
</reference>
<evidence type="ECO:0000256" key="1">
    <source>
        <dbReference type="ARBA" id="ARBA00004651"/>
    </source>
</evidence>
<dbReference type="GO" id="GO:0016758">
    <property type="term" value="F:hexosyltransferase activity"/>
    <property type="evidence" value="ECO:0007669"/>
    <property type="project" value="InterPro"/>
</dbReference>
<feature type="transmembrane region" description="Helical" evidence="8">
    <location>
        <begin position="368"/>
        <end position="390"/>
    </location>
</feature>
<evidence type="ECO:0000256" key="4">
    <source>
        <dbReference type="ARBA" id="ARBA00022692"/>
    </source>
</evidence>
<gene>
    <name evidence="9" type="ORF">H7849_20095</name>
</gene>
<evidence type="ECO:0000256" key="7">
    <source>
        <dbReference type="ARBA" id="ARBA00024033"/>
    </source>
</evidence>
<evidence type="ECO:0000256" key="3">
    <source>
        <dbReference type="ARBA" id="ARBA00022679"/>
    </source>
</evidence>
<evidence type="ECO:0000313" key="10">
    <source>
        <dbReference type="Proteomes" id="UP000515312"/>
    </source>
</evidence>
<keyword evidence="6 8" id="KW-0472">Membrane</keyword>
<dbReference type="KEGG" id="adin:H7849_20095"/>
<feature type="transmembrane region" description="Helical" evidence="8">
    <location>
        <begin position="190"/>
        <end position="217"/>
    </location>
</feature>
<sequence length="693" mass="77610">MAFLACLLLARGVLPGWRGLHSDFPNYYLVARLLREGYSLDRIYDWIWLQRIKDHWGLDQSLVGFAGLTPFSALPVLPLAGFAALIAKRFWIVASLLFLFGTSETLQRVTRLGRRRIWILTLLAVIPLRSSFILGQMHILVLILLSLAYFFRLRERGIVCGSLVALAGALKVYPLLFVFYFAWKRQWREALSVVAGTAALLGVSYLCFGSHLMHIYITQILPRSMQGEVIDPYSPQAASAAAFLHRLFILEPDLNPTPVWNRPALYSIFYPLWQVAVWFPLFLSIRPSSRDRDTEKLEWAIFLLALLILSPVPSSYHFVVMILPIILAADVLVKRQQYLRLGIVVLLYFIICNVVGPPPKSSAFTFQTVLAFSRLWIELLLWIVLVICVWREAYTPESRKNILLNAIPLTALSGVFWIAGFTSYQHHFSHLEEDIRSRLRFPIHPLLATGVHPLDDGFVATVMSRSGYQIVDQNGQMAWEHTASDQLSSATTRNQSRVIPELADKGGSRITLGDSPEMQIQNAESPAISTDGALLVYIREEKGRGQLRIAHLAARTGAPALLSDAELVREPYDVRDAALTPSGEVVFSARVNGRTNIYQVTPGSQPAVLIADREEVEAPAVSPDGQQIAFRKLLFNRWQLMTMSVASHDERQLTFGDCNAFAPAWLDNATVAYATDCGRGLGLTALASIKVIR</sequence>
<dbReference type="SUPFAM" id="SSF82171">
    <property type="entry name" value="DPP6 N-terminal domain-like"/>
    <property type="match status" value="1"/>
</dbReference>